<feature type="region of interest" description="Disordered" evidence="1">
    <location>
        <begin position="265"/>
        <end position="340"/>
    </location>
</feature>
<name>A0AAV7K8E2_9METZ</name>
<keyword evidence="4" id="KW-1185">Reference proteome</keyword>
<feature type="compositionally biased region" description="Polar residues" evidence="1">
    <location>
        <begin position="566"/>
        <end position="584"/>
    </location>
</feature>
<organism evidence="3 4">
    <name type="scientific">Oopsacas minuta</name>
    <dbReference type="NCBI Taxonomy" id="111878"/>
    <lineage>
        <taxon>Eukaryota</taxon>
        <taxon>Metazoa</taxon>
        <taxon>Porifera</taxon>
        <taxon>Hexactinellida</taxon>
        <taxon>Hexasterophora</taxon>
        <taxon>Lyssacinosida</taxon>
        <taxon>Leucopsacidae</taxon>
        <taxon>Oopsacas</taxon>
    </lineage>
</organism>
<keyword evidence="2" id="KW-1133">Transmembrane helix</keyword>
<dbReference type="Proteomes" id="UP001165289">
    <property type="component" value="Unassembled WGS sequence"/>
</dbReference>
<dbReference type="AlphaFoldDB" id="A0AAV7K8E2"/>
<reference evidence="3 4" key="1">
    <citation type="journal article" date="2023" name="BMC Biol.">
        <title>The compact genome of the sponge Oopsacas minuta (Hexactinellida) is lacking key metazoan core genes.</title>
        <authorList>
            <person name="Santini S."/>
            <person name="Schenkelaars Q."/>
            <person name="Jourda C."/>
            <person name="Duchesne M."/>
            <person name="Belahbib H."/>
            <person name="Rocher C."/>
            <person name="Selva M."/>
            <person name="Riesgo A."/>
            <person name="Vervoort M."/>
            <person name="Leys S.P."/>
            <person name="Kodjabachian L."/>
            <person name="Le Bivic A."/>
            <person name="Borchiellini C."/>
            <person name="Claverie J.M."/>
            <person name="Renard E."/>
        </authorList>
    </citation>
    <scope>NUCLEOTIDE SEQUENCE [LARGE SCALE GENOMIC DNA]</scope>
    <source>
        <strain evidence="3">SPO-2</strain>
    </source>
</reference>
<accession>A0AAV7K8E2</accession>
<keyword evidence="2" id="KW-0812">Transmembrane</keyword>
<evidence type="ECO:0000256" key="1">
    <source>
        <dbReference type="SAM" id="MobiDB-lite"/>
    </source>
</evidence>
<feature type="compositionally biased region" description="Low complexity" evidence="1">
    <location>
        <begin position="392"/>
        <end position="402"/>
    </location>
</feature>
<dbReference type="EMBL" id="JAKMXF010000111">
    <property type="protein sequence ID" value="KAI6657408.1"/>
    <property type="molecule type" value="Genomic_DNA"/>
</dbReference>
<proteinExistence type="predicted"/>
<evidence type="ECO:0000313" key="4">
    <source>
        <dbReference type="Proteomes" id="UP001165289"/>
    </source>
</evidence>
<feature type="compositionally biased region" description="Basic residues" evidence="1">
    <location>
        <begin position="293"/>
        <end position="312"/>
    </location>
</feature>
<protein>
    <submittedName>
        <fullName evidence="3">Uncharacterized protein</fullName>
    </submittedName>
</protein>
<sequence length="584" mass="65234">MEYKVLLANHSAVPKNMCRVYAGSAKSNAVLSNSIGDATVINSRISSSCVELSWTHLIFNLSSIASETFIISIDNTTIATEHNGTLILVCNLITDGIPFYLEVTSSRVGKIFSGSITIPLSISFPYYILLAVLLPALVAFLLLLCCIAIVICCWKSNRYAIFKVQKDSNKGRNYWSKEEEFVEVSPVDIQPMEERLFVPQQNRDRSGTFDSSADSWMDRGRLQDVEQGVTRNHNRDNSFDSTSFILSEAPDDSMYCNTINTTMASDDRSISPRKYSSLRGRPRFLPPGSDLRKAKKSHSWHNLRHKRFRRSASKLNDTDKRSSELYKNNNKDESTQNIGESITTVTDSSIEMYDNPSTDIQPVESPPIALIAVSTELYQGNEPDNVIEPEYRSTSISNSSTDISRDSTEDIILDPSEPVSKPIVSHTPASGPIQDNTLPTFSEIYDNRVATYDLDEPITPIDISIEEATIATFLPKNNKHVTRPSLDLSAGHVMGMTIAYEIGDLPLEENKPRPIRHDRSFTSLPLEENVPSRRSIFQIPGEEPLNLSYDMEPDQSIILMGPPEPSNQVTSQPTEDTIDTQNTE</sequence>
<comment type="caution">
    <text evidence="3">The sequence shown here is derived from an EMBL/GenBank/DDBJ whole genome shotgun (WGS) entry which is preliminary data.</text>
</comment>
<feature type="compositionally biased region" description="Basic and acidic residues" evidence="1">
    <location>
        <begin position="316"/>
        <end position="334"/>
    </location>
</feature>
<gene>
    <name evidence="3" type="ORF">LOD99_156</name>
</gene>
<feature type="region of interest" description="Disordered" evidence="1">
    <location>
        <begin position="383"/>
        <end position="437"/>
    </location>
</feature>
<feature type="transmembrane region" description="Helical" evidence="2">
    <location>
        <begin position="126"/>
        <end position="154"/>
    </location>
</feature>
<keyword evidence="2" id="KW-0472">Membrane</keyword>
<evidence type="ECO:0000256" key="2">
    <source>
        <dbReference type="SAM" id="Phobius"/>
    </source>
</evidence>
<feature type="region of interest" description="Disordered" evidence="1">
    <location>
        <begin position="555"/>
        <end position="584"/>
    </location>
</feature>
<evidence type="ECO:0000313" key="3">
    <source>
        <dbReference type="EMBL" id="KAI6657408.1"/>
    </source>
</evidence>